<dbReference type="AlphaFoldDB" id="A0A8H7YV77"/>
<evidence type="ECO:0000313" key="3">
    <source>
        <dbReference type="Proteomes" id="UP000670092"/>
    </source>
</evidence>
<reference evidence="2 3" key="1">
    <citation type="submission" date="2021-01" db="EMBL/GenBank/DDBJ databases">
        <title>Chromosome-level genome assembly of a human fungal pathogen reveals clustering of transcriptionally co-regulated genes.</title>
        <authorList>
            <person name="Voorhies M."/>
            <person name="Cohen S."/>
            <person name="Shea T.P."/>
            <person name="Petrus S."/>
            <person name="Munoz J.F."/>
            <person name="Poplawski S."/>
            <person name="Goldman W.E."/>
            <person name="Michael T."/>
            <person name="Cuomo C.A."/>
            <person name="Sil A."/>
            <person name="Beyhan S."/>
        </authorList>
    </citation>
    <scope>NUCLEOTIDE SEQUENCE [LARGE SCALE GENOMIC DNA]</scope>
    <source>
        <strain evidence="2 3">G184AR</strain>
    </source>
</reference>
<name>A0A8H7YV77_AJECA</name>
<evidence type="ECO:0000256" key="1">
    <source>
        <dbReference type="SAM" id="MobiDB-lite"/>
    </source>
</evidence>
<feature type="compositionally biased region" description="Acidic residues" evidence="1">
    <location>
        <begin position="43"/>
        <end position="57"/>
    </location>
</feature>
<evidence type="ECO:0000313" key="2">
    <source>
        <dbReference type="EMBL" id="KAG5296234.1"/>
    </source>
</evidence>
<feature type="region of interest" description="Disordered" evidence="1">
    <location>
        <begin position="1"/>
        <end position="63"/>
    </location>
</feature>
<feature type="compositionally biased region" description="Polar residues" evidence="1">
    <location>
        <begin position="1"/>
        <end position="12"/>
    </location>
</feature>
<dbReference type="Proteomes" id="UP000670092">
    <property type="component" value="Unassembled WGS sequence"/>
</dbReference>
<dbReference type="VEuPathDB" id="FungiDB:I7I52_06821"/>
<organism evidence="2 3">
    <name type="scientific">Ajellomyces capsulatus</name>
    <name type="common">Darling's disease fungus</name>
    <name type="synonym">Histoplasma capsulatum</name>
    <dbReference type="NCBI Taxonomy" id="5037"/>
    <lineage>
        <taxon>Eukaryota</taxon>
        <taxon>Fungi</taxon>
        <taxon>Dikarya</taxon>
        <taxon>Ascomycota</taxon>
        <taxon>Pezizomycotina</taxon>
        <taxon>Eurotiomycetes</taxon>
        <taxon>Eurotiomycetidae</taxon>
        <taxon>Onygenales</taxon>
        <taxon>Ajellomycetaceae</taxon>
        <taxon>Histoplasma</taxon>
    </lineage>
</organism>
<dbReference type="EMBL" id="JAEVHI010000003">
    <property type="protein sequence ID" value="KAG5296234.1"/>
    <property type="molecule type" value="Genomic_DNA"/>
</dbReference>
<gene>
    <name evidence="2" type="ORF">I7I52_06821</name>
</gene>
<proteinExistence type="predicted"/>
<accession>A0A8H7YV77</accession>
<protein>
    <submittedName>
        <fullName evidence="2">Uncharacterized protein</fullName>
    </submittedName>
</protein>
<comment type="caution">
    <text evidence="2">The sequence shown here is derived from an EMBL/GenBank/DDBJ whole genome shotgun (WGS) entry which is preliminary data.</text>
</comment>
<sequence length="63" mass="7248">MPRNTHCSTASQAHKRTPTTLRLCLPKLPVPDVPDNDKNPTDDEKEEEEEEEEETQSEDPQFL</sequence>